<keyword evidence="4" id="KW-1185">Reference proteome</keyword>
<reference evidence="3 4" key="2">
    <citation type="journal article" date="2021" name="Mar. Drugs">
        <title>A New Micromonospora Strain with Antibiotic Activity Isolated from the Microbiome of a Mid-Atlantic Deep-Sea Sponge.</title>
        <authorList>
            <person name="Back C.R."/>
            <person name="Stennett H.L."/>
            <person name="Williams S.E."/>
            <person name="Wang L."/>
            <person name="Ojeda Gomez J."/>
            <person name="Abdulle O.M."/>
            <person name="Duffy T."/>
            <person name="Neal C."/>
            <person name="Mantell J."/>
            <person name="Jepson M.A."/>
            <person name="Hendry K.R."/>
            <person name="Powell D."/>
            <person name="Stach J.E.M."/>
            <person name="Essex-Lopresti A.E."/>
            <person name="Willis C.L."/>
            <person name="Curnow P."/>
            <person name="Race P.R."/>
        </authorList>
    </citation>
    <scope>NUCLEOTIDE SEQUENCE [LARGE SCALE GENOMIC DNA]</scope>
    <source>
        <strain evidence="3 4">28ISP2-46</strain>
    </source>
</reference>
<feature type="region of interest" description="Disordered" evidence="1">
    <location>
        <begin position="162"/>
        <end position="188"/>
    </location>
</feature>
<evidence type="ECO:0000256" key="1">
    <source>
        <dbReference type="SAM" id="MobiDB-lite"/>
    </source>
</evidence>
<reference evidence="4" key="1">
    <citation type="submission" date="2020-07" db="EMBL/GenBank/DDBJ databases">
        <title>A new Micromonospora strain with potent antibiotic activity isolated from the microbiome of a mid-Atlantic deep-sea sponge.</title>
        <authorList>
            <person name="Back C.R."/>
            <person name="Stennett H.L."/>
            <person name="Williams S.E."/>
            <person name="Wang L."/>
            <person name="Ojeda Gomez J."/>
            <person name="Abdulle O.M."/>
            <person name="Duffy T."/>
            <person name="Hendry K.R."/>
            <person name="Powell D."/>
            <person name="Stach J.E."/>
            <person name="Essex-Lopresti A.E."/>
            <person name="Willis C.L."/>
            <person name="Curnow P."/>
            <person name="Race P.R."/>
        </authorList>
    </citation>
    <scope>NUCLEOTIDE SEQUENCE [LARGE SCALE GENOMIC DNA]</scope>
    <source>
        <strain evidence="4">28ISP2-46</strain>
    </source>
</reference>
<gene>
    <name evidence="3" type="ORF">H1D33_13170</name>
</gene>
<dbReference type="EMBL" id="CP059322">
    <property type="protein sequence ID" value="QLQ39689.1"/>
    <property type="molecule type" value="Genomic_DNA"/>
</dbReference>
<keyword evidence="2" id="KW-1133">Transmembrane helix</keyword>
<feature type="transmembrane region" description="Helical" evidence="2">
    <location>
        <begin position="32"/>
        <end position="56"/>
    </location>
</feature>
<feature type="transmembrane region" description="Helical" evidence="2">
    <location>
        <begin position="131"/>
        <end position="148"/>
    </location>
</feature>
<accession>A0A7L6BCN6</accession>
<sequence>MTTGAVLVAGAVALGLPALLTGIWVADGEYDFQGVVALVAITAMPAVVGAGAALLLGRWLVPRMRTADPGPAAAARDALRAGRATDPTVDAAARREARRRLGQRWYVWFVLVLAALQAVVLVGATRWSTRLVAATLVVGWSGTAWWRGRGIREARRYLDAAPEHPQTPIGADGGPSTPIGGGLREPAG</sequence>
<feature type="transmembrane region" description="Helical" evidence="2">
    <location>
        <begin position="105"/>
        <end position="125"/>
    </location>
</feature>
<evidence type="ECO:0000313" key="3">
    <source>
        <dbReference type="EMBL" id="QLQ39689.1"/>
    </source>
</evidence>
<keyword evidence="2" id="KW-0472">Membrane</keyword>
<feature type="compositionally biased region" description="Gly residues" evidence="1">
    <location>
        <begin position="179"/>
        <end position="188"/>
    </location>
</feature>
<dbReference type="AlphaFoldDB" id="A0A7L6BCN6"/>
<dbReference type="KEGG" id="mfeu:H1D33_13170"/>
<organism evidence="3 4">
    <name type="scientific">Micromonospora robiginosa</name>
    <dbReference type="NCBI Taxonomy" id="2749844"/>
    <lineage>
        <taxon>Bacteria</taxon>
        <taxon>Bacillati</taxon>
        <taxon>Actinomycetota</taxon>
        <taxon>Actinomycetes</taxon>
        <taxon>Micromonosporales</taxon>
        <taxon>Micromonosporaceae</taxon>
        <taxon>Micromonospora</taxon>
    </lineage>
</organism>
<dbReference type="RefSeq" id="WP_181572072.1">
    <property type="nucleotide sequence ID" value="NZ_CP059322.2"/>
</dbReference>
<protein>
    <submittedName>
        <fullName evidence="3">Uncharacterized protein</fullName>
    </submittedName>
</protein>
<dbReference type="Proteomes" id="UP000510844">
    <property type="component" value="Chromosome"/>
</dbReference>
<proteinExistence type="predicted"/>
<evidence type="ECO:0000256" key="2">
    <source>
        <dbReference type="SAM" id="Phobius"/>
    </source>
</evidence>
<name>A0A7L6BCN6_9ACTN</name>
<keyword evidence="2" id="KW-0812">Transmembrane</keyword>
<evidence type="ECO:0000313" key="4">
    <source>
        <dbReference type="Proteomes" id="UP000510844"/>
    </source>
</evidence>